<dbReference type="InterPro" id="IPR036909">
    <property type="entry name" value="Cyt_c-like_dom_sf"/>
</dbReference>
<evidence type="ECO:0000256" key="2">
    <source>
        <dbReference type="ARBA" id="ARBA00022617"/>
    </source>
</evidence>
<keyword evidence="1" id="KW-0813">Transport</keyword>
<dbReference type="SUPFAM" id="SSF46626">
    <property type="entry name" value="Cytochrome c"/>
    <property type="match status" value="1"/>
</dbReference>
<keyword evidence="8" id="KW-0732">Signal</keyword>
<dbReference type="RefSeq" id="WP_177183231.1">
    <property type="nucleotide sequence ID" value="NZ_FNZA01000016.1"/>
</dbReference>
<evidence type="ECO:0000313" key="10">
    <source>
        <dbReference type="EMBL" id="SEJ73026.1"/>
    </source>
</evidence>
<keyword evidence="4" id="KW-0249">Electron transport</keyword>
<feature type="compositionally biased region" description="Low complexity" evidence="7">
    <location>
        <begin position="134"/>
        <end position="160"/>
    </location>
</feature>
<reference evidence="11" key="1">
    <citation type="submission" date="2016-10" db="EMBL/GenBank/DDBJ databases">
        <authorList>
            <person name="Varghese N."/>
            <person name="Submissions S."/>
        </authorList>
    </citation>
    <scope>NUCLEOTIDE SEQUENCE [LARGE SCALE GENOMIC DNA]</scope>
    <source>
        <strain evidence="11">CGMCC 1.10218</strain>
    </source>
</reference>
<dbReference type="GO" id="GO:0009055">
    <property type="term" value="F:electron transfer activity"/>
    <property type="evidence" value="ECO:0007669"/>
    <property type="project" value="InterPro"/>
</dbReference>
<dbReference type="InterPro" id="IPR009056">
    <property type="entry name" value="Cyt_c-like_dom"/>
</dbReference>
<keyword evidence="11" id="KW-1185">Reference proteome</keyword>
<name>A0A1H7B792_9DEIO</name>
<feature type="compositionally biased region" description="Polar residues" evidence="7">
    <location>
        <begin position="82"/>
        <end position="95"/>
    </location>
</feature>
<evidence type="ECO:0000256" key="5">
    <source>
        <dbReference type="ARBA" id="ARBA00023004"/>
    </source>
</evidence>
<evidence type="ECO:0000256" key="4">
    <source>
        <dbReference type="ARBA" id="ARBA00022982"/>
    </source>
</evidence>
<evidence type="ECO:0000256" key="1">
    <source>
        <dbReference type="ARBA" id="ARBA00022448"/>
    </source>
</evidence>
<feature type="domain" description="Cytochrome c" evidence="9">
    <location>
        <begin position="160"/>
        <end position="245"/>
    </location>
</feature>
<dbReference type="PANTHER" id="PTHR37823">
    <property type="entry name" value="CYTOCHROME C-553-LIKE"/>
    <property type="match status" value="1"/>
</dbReference>
<dbReference type="PROSITE" id="PS51007">
    <property type="entry name" value="CYTC"/>
    <property type="match status" value="1"/>
</dbReference>
<feature type="chain" id="PRO_5011674377" evidence="8">
    <location>
        <begin position="23"/>
        <end position="245"/>
    </location>
</feature>
<feature type="region of interest" description="Disordered" evidence="7">
    <location>
        <begin position="37"/>
        <end position="160"/>
    </location>
</feature>
<feature type="compositionally biased region" description="Low complexity" evidence="7">
    <location>
        <begin position="70"/>
        <end position="81"/>
    </location>
</feature>
<keyword evidence="2 6" id="KW-0349">Heme</keyword>
<evidence type="ECO:0000256" key="7">
    <source>
        <dbReference type="SAM" id="MobiDB-lite"/>
    </source>
</evidence>
<keyword evidence="3 6" id="KW-0479">Metal-binding</keyword>
<feature type="compositionally biased region" description="Polar residues" evidence="7">
    <location>
        <begin position="109"/>
        <end position="133"/>
    </location>
</feature>
<evidence type="ECO:0000313" key="11">
    <source>
        <dbReference type="Proteomes" id="UP000199223"/>
    </source>
</evidence>
<feature type="compositionally biased region" description="Low complexity" evidence="7">
    <location>
        <begin position="42"/>
        <end position="52"/>
    </location>
</feature>
<accession>A0A1H7B792</accession>
<dbReference type="GO" id="GO:0046872">
    <property type="term" value="F:metal ion binding"/>
    <property type="evidence" value="ECO:0007669"/>
    <property type="project" value="UniProtKB-KW"/>
</dbReference>
<evidence type="ECO:0000259" key="9">
    <source>
        <dbReference type="PROSITE" id="PS51007"/>
    </source>
</evidence>
<dbReference type="Gene3D" id="1.10.760.10">
    <property type="entry name" value="Cytochrome c-like domain"/>
    <property type="match status" value="1"/>
</dbReference>
<dbReference type="STRING" id="856736.SAMN04488058_11628"/>
<dbReference type="PANTHER" id="PTHR37823:SF1">
    <property type="entry name" value="CYTOCHROME C-553-LIKE"/>
    <property type="match status" value="1"/>
</dbReference>
<dbReference type="GO" id="GO:0020037">
    <property type="term" value="F:heme binding"/>
    <property type="evidence" value="ECO:0007669"/>
    <property type="project" value="InterPro"/>
</dbReference>
<gene>
    <name evidence="10" type="ORF">SAMN04488058_11628</name>
</gene>
<evidence type="ECO:0000256" key="6">
    <source>
        <dbReference type="PROSITE-ProRule" id="PRU00433"/>
    </source>
</evidence>
<evidence type="ECO:0000256" key="8">
    <source>
        <dbReference type="SAM" id="SignalP"/>
    </source>
</evidence>
<evidence type="ECO:0000256" key="3">
    <source>
        <dbReference type="ARBA" id="ARBA00022723"/>
    </source>
</evidence>
<dbReference type="Pfam" id="PF13442">
    <property type="entry name" value="Cytochrome_CBB3"/>
    <property type="match status" value="1"/>
</dbReference>
<organism evidence="10 11">
    <name type="scientific">Deinococcus reticulitermitis</name>
    <dbReference type="NCBI Taxonomy" id="856736"/>
    <lineage>
        <taxon>Bacteria</taxon>
        <taxon>Thermotogati</taxon>
        <taxon>Deinococcota</taxon>
        <taxon>Deinococci</taxon>
        <taxon>Deinococcales</taxon>
        <taxon>Deinococcaceae</taxon>
        <taxon>Deinococcus</taxon>
    </lineage>
</organism>
<dbReference type="InterPro" id="IPR051811">
    <property type="entry name" value="Cytochrome_c550/c551-like"/>
</dbReference>
<dbReference type="AlphaFoldDB" id="A0A1H7B792"/>
<dbReference type="Proteomes" id="UP000199223">
    <property type="component" value="Unassembled WGS sequence"/>
</dbReference>
<protein>
    <submittedName>
        <fullName evidence="10">Cytochrome C oxidase, cbb3-type, subunit III</fullName>
    </submittedName>
</protein>
<feature type="signal peptide" evidence="8">
    <location>
        <begin position="1"/>
        <end position="22"/>
    </location>
</feature>
<keyword evidence="5 6" id="KW-0408">Iron</keyword>
<dbReference type="EMBL" id="FNZA01000016">
    <property type="protein sequence ID" value="SEJ73026.1"/>
    <property type="molecule type" value="Genomic_DNA"/>
</dbReference>
<sequence>MKNTFAVTMTLLLALTLGGSFAGYRIATASHHAEGAAEGEAKGAAGAQGEQGNVPGQVKSEEAPSAQRASTGSDTQGQTTGNVRQQETGGTQSGENGVVINSGGADPSGRTSNEGSDATDGTNNAGSGTASIDNTAGATGNTNANRAAAGEDNNDASAQGDAAAGEAKFAANCAACHGQGGVGGGVGPAINTPDGPKAWSLEEFTLTLREGRTPTKTLNAVMPRYVATQITDQEIANLHAYIKGL</sequence>
<proteinExistence type="predicted"/>